<dbReference type="EMBL" id="WRXN01000028">
    <property type="protein sequence ID" value="MVT12527.1"/>
    <property type="molecule type" value="Genomic_DNA"/>
</dbReference>
<accession>A0A7K1UDR2</accession>
<dbReference type="RefSeq" id="WP_157309943.1">
    <property type="nucleotide sequence ID" value="NZ_WRXN01000028.1"/>
</dbReference>
<dbReference type="AlphaFoldDB" id="A0A7K1UDR2"/>
<sequence>MDAQEREEEAGRWRLHWYHYLSWEVLLKDEWKITQDPTWCSSIFTVSRMRGALVDILPVLSSLGSTT</sequence>
<evidence type="ECO:0000313" key="1">
    <source>
        <dbReference type="EMBL" id="MVT12527.1"/>
    </source>
</evidence>
<reference evidence="1 2" key="1">
    <citation type="submission" date="2019-12" db="EMBL/GenBank/DDBJ databases">
        <title>Chitinophaga sp. strain ysch24 (GDMCC 1.1355), whole genome shotgun sequence.</title>
        <authorList>
            <person name="Zhang X."/>
        </authorList>
    </citation>
    <scope>NUCLEOTIDE SEQUENCE [LARGE SCALE GENOMIC DNA]</scope>
    <source>
        <strain evidence="2">ysch24</strain>
    </source>
</reference>
<name>A0A7K1UDR2_9BACT</name>
<gene>
    <name evidence="1" type="ORF">GO493_30020</name>
</gene>
<comment type="caution">
    <text evidence="1">The sequence shown here is derived from an EMBL/GenBank/DDBJ whole genome shotgun (WGS) entry which is preliminary data.</text>
</comment>
<keyword evidence="2" id="KW-1185">Reference proteome</keyword>
<evidence type="ECO:0000313" key="2">
    <source>
        <dbReference type="Proteomes" id="UP000461730"/>
    </source>
</evidence>
<proteinExistence type="predicted"/>
<protein>
    <submittedName>
        <fullName evidence="1">Uncharacterized protein</fullName>
    </submittedName>
</protein>
<dbReference type="Proteomes" id="UP000461730">
    <property type="component" value="Unassembled WGS sequence"/>
</dbReference>
<organism evidence="1 2">
    <name type="scientific">Chitinophaga tropicalis</name>
    <dbReference type="NCBI Taxonomy" id="2683588"/>
    <lineage>
        <taxon>Bacteria</taxon>
        <taxon>Pseudomonadati</taxon>
        <taxon>Bacteroidota</taxon>
        <taxon>Chitinophagia</taxon>
        <taxon>Chitinophagales</taxon>
        <taxon>Chitinophagaceae</taxon>
        <taxon>Chitinophaga</taxon>
    </lineage>
</organism>